<accession>L7LBT8</accession>
<evidence type="ECO:0000256" key="9">
    <source>
        <dbReference type="ARBA" id="ARBA00023160"/>
    </source>
</evidence>
<dbReference type="InterPro" id="IPR012348">
    <property type="entry name" value="RNR-like"/>
</dbReference>
<dbReference type="AlphaFoldDB" id="L7LBT8"/>
<evidence type="ECO:0000256" key="3">
    <source>
        <dbReference type="ARBA" id="ARBA00022516"/>
    </source>
</evidence>
<dbReference type="RefSeq" id="WP_005942017.1">
    <property type="nucleotide sequence ID" value="NZ_ATVK01000018.1"/>
</dbReference>
<reference evidence="10 11" key="1">
    <citation type="submission" date="2012-12" db="EMBL/GenBank/DDBJ databases">
        <title>Whole genome shotgun sequence of Gordonia hirsuta NBRC 16056.</title>
        <authorList>
            <person name="Isaki-Nakamura S."/>
            <person name="Hosoyama A."/>
            <person name="Tsuchikane K."/>
            <person name="Katsumata H."/>
            <person name="Baba S."/>
            <person name="Yamazaki S."/>
            <person name="Fujita N."/>
        </authorList>
    </citation>
    <scope>NUCLEOTIDE SEQUENCE [LARGE SCALE GENOMIC DNA]</scope>
    <source>
        <strain evidence="10 11">NBRC 16056</strain>
    </source>
</reference>
<dbReference type="EMBL" id="BANT01000035">
    <property type="protein sequence ID" value="GAC58216.1"/>
    <property type="molecule type" value="Genomic_DNA"/>
</dbReference>
<keyword evidence="5" id="KW-0276">Fatty acid metabolism</keyword>
<comment type="similarity">
    <text evidence="2">Belongs to the fatty acid desaturase type 2 family.</text>
</comment>
<dbReference type="InterPro" id="IPR009078">
    <property type="entry name" value="Ferritin-like_SF"/>
</dbReference>
<evidence type="ECO:0000256" key="6">
    <source>
        <dbReference type="ARBA" id="ARBA00023002"/>
    </source>
</evidence>
<evidence type="ECO:0000256" key="7">
    <source>
        <dbReference type="ARBA" id="ARBA00023004"/>
    </source>
</evidence>
<evidence type="ECO:0000313" key="11">
    <source>
        <dbReference type="Proteomes" id="UP000053405"/>
    </source>
</evidence>
<keyword evidence="8" id="KW-0443">Lipid metabolism</keyword>
<dbReference type="OrthoDB" id="4367928at2"/>
<keyword evidence="7" id="KW-0408">Iron</keyword>
<keyword evidence="11" id="KW-1185">Reference proteome</keyword>
<evidence type="ECO:0000256" key="5">
    <source>
        <dbReference type="ARBA" id="ARBA00022832"/>
    </source>
</evidence>
<keyword evidence="3" id="KW-0444">Lipid biosynthesis</keyword>
<dbReference type="GO" id="GO:0006633">
    <property type="term" value="P:fatty acid biosynthetic process"/>
    <property type="evidence" value="ECO:0007669"/>
    <property type="project" value="UniProtKB-KW"/>
</dbReference>
<dbReference type="InterPro" id="IPR005067">
    <property type="entry name" value="Fatty_acid_desaturase-2"/>
</dbReference>
<dbReference type="Pfam" id="PF03405">
    <property type="entry name" value="FA_desaturase_2"/>
    <property type="match status" value="1"/>
</dbReference>
<comment type="caution">
    <text evidence="10">The sequence shown here is derived from an EMBL/GenBank/DDBJ whole genome shotgun (WGS) entry which is preliminary data.</text>
</comment>
<keyword evidence="6" id="KW-0560">Oxidoreductase</keyword>
<evidence type="ECO:0000256" key="1">
    <source>
        <dbReference type="ARBA" id="ARBA00001954"/>
    </source>
</evidence>
<dbReference type="Proteomes" id="UP000053405">
    <property type="component" value="Unassembled WGS sequence"/>
</dbReference>
<name>L7LBT8_9ACTN</name>
<dbReference type="GO" id="GO:0045300">
    <property type="term" value="F:stearoyl-[ACP] desaturase activity"/>
    <property type="evidence" value="ECO:0007669"/>
    <property type="project" value="InterPro"/>
</dbReference>
<comment type="cofactor">
    <cofactor evidence="1">
        <name>Fe(2+)</name>
        <dbReference type="ChEBI" id="CHEBI:29033"/>
    </cofactor>
</comment>
<keyword evidence="9" id="KW-0275">Fatty acid biosynthesis</keyword>
<dbReference type="GO" id="GO:0046872">
    <property type="term" value="F:metal ion binding"/>
    <property type="evidence" value="ECO:0007669"/>
    <property type="project" value="UniProtKB-KW"/>
</dbReference>
<evidence type="ECO:0000256" key="8">
    <source>
        <dbReference type="ARBA" id="ARBA00023098"/>
    </source>
</evidence>
<organism evidence="10 11">
    <name type="scientific">Gordonia hirsuta DSM 44140 = NBRC 16056</name>
    <dbReference type="NCBI Taxonomy" id="1121927"/>
    <lineage>
        <taxon>Bacteria</taxon>
        <taxon>Bacillati</taxon>
        <taxon>Actinomycetota</taxon>
        <taxon>Actinomycetes</taxon>
        <taxon>Mycobacteriales</taxon>
        <taxon>Gordoniaceae</taxon>
        <taxon>Gordonia</taxon>
    </lineage>
</organism>
<protein>
    <submittedName>
        <fullName evidence="10">Putative acyl-[acyl-carrier-protein] desaturase DesA</fullName>
    </submittedName>
</protein>
<dbReference type="eggNOG" id="COG0208">
    <property type="taxonomic scope" value="Bacteria"/>
</dbReference>
<proteinExistence type="inferred from homology"/>
<evidence type="ECO:0000256" key="4">
    <source>
        <dbReference type="ARBA" id="ARBA00022723"/>
    </source>
</evidence>
<evidence type="ECO:0000256" key="2">
    <source>
        <dbReference type="ARBA" id="ARBA00008749"/>
    </source>
</evidence>
<sequence length="289" mass="32005">MAVLDEDELITALEKALPEIAEEHQIGAQAWEPHDWVPWSKGRNFRFLGGEDFEPGQETQPAEVAAPLLALLLTKDNLPSYHRVLAIHFPAFSDWRQLVGVWTAEDNRHAIALRDYLVVTRAMDPVDAENRRRIHVIAGWKQRPDLVAGIGPMDALALLAVHENQCVQFIERLQERNTDSELATILDKIKVDDAVQAATFQAFLMAGMVADQEATVLAVDKALAQIEHIGDDCADFDAQRALFADFENQTTDAAIAAKLVQELKLDSVQELSDDAEAARQRILALATGA</sequence>
<gene>
    <name evidence="10" type="primary">desA</name>
    <name evidence="10" type="ORF">GOHSU_35_00110</name>
</gene>
<keyword evidence="4" id="KW-0479">Metal-binding</keyword>
<dbReference type="SUPFAM" id="SSF47240">
    <property type="entry name" value="Ferritin-like"/>
    <property type="match status" value="1"/>
</dbReference>
<dbReference type="Gene3D" id="1.10.620.20">
    <property type="entry name" value="Ribonucleotide Reductase, subunit A"/>
    <property type="match status" value="1"/>
</dbReference>
<evidence type="ECO:0000313" key="10">
    <source>
        <dbReference type="EMBL" id="GAC58216.1"/>
    </source>
</evidence>
<dbReference type="STRING" id="1121927.GOHSU_35_00110"/>